<evidence type="ECO:0008006" key="3">
    <source>
        <dbReference type="Google" id="ProtNLM"/>
    </source>
</evidence>
<protein>
    <recommendedName>
        <fullName evidence="3">Sulfotransferase family protein</fullName>
    </recommendedName>
</protein>
<dbReference type="Proteomes" id="UP001465153">
    <property type="component" value="Unassembled WGS sequence"/>
</dbReference>
<sequence>MKSNDIEFSVGMIHHFACTGGTLISKCIAALPNTYVLSELHPHTCLHINEDKPKFSPTDITTLARYSEIPFVEDLSKQLFLENIKITARHVALYGGNLVVRDHSHSDYCVGVASDTTSISTVYRYLKSCFNINRLVSVRNPIDSFLSLKKNGWVHFEPRAFEEYCRRYLIFIDQFDDSEIIYYEDFVDNPKQVMNVISIKLSIEFDERFINCYNTVKMSGDSGRKTKNIEARVRREMEPEFLKEIEESKSFELLKKKLVKYSHGL</sequence>
<dbReference type="Gene3D" id="3.40.50.300">
    <property type="entry name" value="P-loop containing nucleotide triphosphate hydrolases"/>
    <property type="match status" value="1"/>
</dbReference>
<keyword evidence="2" id="KW-1185">Reference proteome</keyword>
<evidence type="ECO:0000313" key="2">
    <source>
        <dbReference type="Proteomes" id="UP001465153"/>
    </source>
</evidence>
<accession>A0ABQ0A825</accession>
<gene>
    <name evidence="1" type="ORF">NBRC116591_16070</name>
</gene>
<name>A0ABQ0A825_9GAMM</name>
<organism evidence="1 2">
    <name type="scientific">Sessilibacter corallicola</name>
    <dbReference type="NCBI Taxonomy" id="2904075"/>
    <lineage>
        <taxon>Bacteria</taxon>
        <taxon>Pseudomonadati</taxon>
        <taxon>Pseudomonadota</taxon>
        <taxon>Gammaproteobacteria</taxon>
        <taxon>Cellvibrionales</taxon>
        <taxon>Cellvibrionaceae</taxon>
        <taxon>Sessilibacter</taxon>
    </lineage>
</organism>
<evidence type="ECO:0000313" key="1">
    <source>
        <dbReference type="EMBL" id="GAA6167797.1"/>
    </source>
</evidence>
<reference evidence="1 2" key="1">
    <citation type="submission" date="2024-04" db="EMBL/GenBank/DDBJ databases">
        <title>Draft genome sequence of Sessilibacter corallicola NBRC 116591.</title>
        <authorList>
            <person name="Miyakawa T."/>
            <person name="Kusuya Y."/>
            <person name="Miura T."/>
        </authorList>
    </citation>
    <scope>NUCLEOTIDE SEQUENCE [LARGE SCALE GENOMIC DNA]</scope>
    <source>
        <strain evidence="1 2">KU-00831-HH</strain>
    </source>
</reference>
<dbReference type="InterPro" id="IPR027417">
    <property type="entry name" value="P-loop_NTPase"/>
</dbReference>
<proteinExistence type="predicted"/>
<comment type="caution">
    <text evidence="1">The sequence shown here is derived from an EMBL/GenBank/DDBJ whole genome shotgun (WGS) entry which is preliminary data.</text>
</comment>
<dbReference type="EMBL" id="BAABWN010000004">
    <property type="protein sequence ID" value="GAA6167797.1"/>
    <property type="molecule type" value="Genomic_DNA"/>
</dbReference>
<dbReference type="SUPFAM" id="SSF52540">
    <property type="entry name" value="P-loop containing nucleoside triphosphate hydrolases"/>
    <property type="match status" value="1"/>
</dbReference>
<dbReference type="RefSeq" id="WP_353302439.1">
    <property type="nucleotide sequence ID" value="NZ_BAABWN010000004.1"/>
</dbReference>